<protein>
    <submittedName>
        <fullName evidence="2">Uncharacterized protein</fullName>
    </submittedName>
</protein>
<name>A0AAV4J739_9GAST</name>
<sequence length="76" mass="7946">MVLSDLGNSQAVTSQVSPDLTHHEDSAWTLALLAFPVPGPHKTITTMGHQGRVGLTRLGHTTSARRGPGSTLSCGQ</sequence>
<feature type="compositionally biased region" description="Polar residues" evidence="1">
    <location>
        <begin position="1"/>
        <end position="18"/>
    </location>
</feature>
<reference evidence="2 3" key="1">
    <citation type="journal article" date="2021" name="Elife">
        <title>Chloroplast acquisition without the gene transfer in kleptoplastic sea slugs, Plakobranchus ocellatus.</title>
        <authorList>
            <person name="Maeda T."/>
            <person name="Takahashi S."/>
            <person name="Yoshida T."/>
            <person name="Shimamura S."/>
            <person name="Takaki Y."/>
            <person name="Nagai Y."/>
            <person name="Toyoda A."/>
            <person name="Suzuki Y."/>
            <person name="Arimoto A."/>
            <person name="Ishii H."/>
            <person name="Satoh N."/>
            <person name="Nishiyama T."/>
            <person name="Hasebe M."/>
            <person name="Maruyama T."/>
            <person name="Minagawa J."/>
            <person name="Obokata J."/>
            <person name="Shigenobu S."/>
        </authorList>
    </citation>
    <scope>NUCLEOTIDE SEQUENCE [LARGE SCALE GENOMIC DNA]</scope>
</reference>
<dbReference type="EMBL" id="BMAT01002996">
    <property type="protein sequence ID" value="GFS18484.1"/>
    <property type="molecule type" value="Genomic_DNA"/>
</dbReference>
<proteinExistence type="predicted"/>
<feature type="region of interest" description="Disordered" evidence="1">
    <location>
        <begin position="1"/>
        <end position="20"/>
    </location>
</feature>
<evidence type="ECO:0000313" key="3">
    <source>
        <dbReference type="Proteomes" id="UP000762676"/>
    </source>
</evidence>
<comment type="caution">
    <text evidence="2">The sequence shown here is derived from an EMBL/GenBank/DDBJ whole genome shotgun (WGS) entry which is preliminary data.</text>
</comment>
<gene>
    <name evidence="2" type="ORF">ElyMa_001523600</name>
</gene>
<dbReference type="AlphaFoldDB" id="A0AAV4J739"/>
<keyword evidence="3" id="KW-1185">Reference proteome</keyword>
<evidence type="ECO:0000256" key="1">
    <source>
        <dbReference type="SAM" id="MobiDB-lite"/>
    </source>
</evidence>
<evidence type="ECO:0000313" key="2">
    <source>
        <dbReference type="EMBL" id="GFS18484.1"/>
    </source>
</evidence>
<accession>A0AAV4J739</accession>
<organism evidence="2 3">
    <name type="scientific">Elysia marginata</name>
    <dbReference type="NCBI Taxonomy" id="1093978"/>
    <lineage>
        <taxon>Eukaryota</taxon>
        <taxon>Metazoa</taxon>
        <taxon>Spiralia</taxon>
        <taxon>Lophotrochozoa</taxon>
        <taxon>Mollusca</taxon>
        <taxon>Gastropoda</taxon>
        <taxon>Heterobranchia</taxon>
        <taxon>Euthyneura</taxon>
        <taxon>Panpulmonata</taxon>
        <taxon>Sacoglossa</taxon>
        <taxon>Placobranchoidea</taxon>
        <taxon>Plakobranchidae</taxon>
        <taxon>Elysia</taxon>
    </lineage>
</organism>
<dbReference type="Proteomes" id="UP000762676">
    <property type="component" value="Unassembled WGS sequence"/>
</dbReference>